<comment type="caution">
    <text evidence="5">The sequence shown here is derived from an EMBL/GenBank/DDBJ whole genome shotgun (WGS) entry which is preliminary data.</text>
</comment>
<protein>
    <submittedName>
        <fullName evidence="5">ABC transporter substrate-binding protein</fullName>
    </submittedName>
</protein>
<dbReference type="Gene3D" id="3.40.190.10">
    <property type="entry name" value="Periplasmic binding protein-like II"/>
    <property type="match status" value="2"/>
</dbReference>
<evidence type="ECO:0000256" key="2">
    <source>
        <dbReference type="SAM" id="SignalP"/>
    </source>
</evidence>
<evidence type="ECO:0000256" key="1">
    <source>
        <dbReference type="ARBA" id="ARBA00022729"/>
    </source>
</evidence>
<name>A0A2K1P029_9BACT</name>
<gene>
    <name evidence="5" type="ORF">X929_06645</name>
</gene>
<keyword evidence="1 2" id="KW-0732">Signal</keyword>
<dbReference type="GO" id="GO:0015276">
    <property type="term" value="F:ligand-gated monoatomic ion channel activity"/>
    <property type="evidence" value="ECO:0007669"/>
    <property type="project" value="InterPro"/>
</dbReference>
<dbReference type="InterPro" id="IPR001320">
    <property type="entry name" value="Iontro_rcpt_C"/>
</dbReference>
<dbReference type="SMART" id="SM00062">
    <property type="entry name" value="PBPb"/>
    <property type="match status" value="1"/>
</dbReference>
<evidence type="ECO:0000259" key="4">
    <source>
        <dbReference type="SMART" id="SM00079"/>
    </source>
</evidence>
<dbReference type="AlphaFoldDB" id="A0A2K1P029"/>
<dbReference type="PANTHER" id="PTHR35936">
    <property type="entry name" value="MEMBRANE-BOUND LYTIC MUREIN TRANSGLYCOSYLASE F"/>
    <property type="match status" value="1"/>
</dbReference>
<feature type="domain" description="Ionotropic glutamate receptor C-terminal" evidence="4">
    <location>
        <begin position="23"/>
        <end position="243"/>
    </location>
</feature>
<dbReference type="RefSeq" id="WP_103067215.1">
    <property type="nucleotide sequence ID" value="NZ_AZRL01000016.1"/>
</dbReference>
<evidence type="ECO:0000313" key="6">
    <source>
        <dbReference type="Proteomes" id="UP000236434"/>
    </source>
</evidence>
<reference evidence="5 6" key="1">
    <citation type="submission" date="2013-12" db="EMBL/GenBank/DDBJ databases">
        <title>Comparative genomics of Petrotoga isolates.</title>
        <authorList>
            <person name="Nesbo C.L."/>
            <person name="Charchuk R."/>
            <person name="Chow K."/>
        </authorList>
    </citation>
    <scope>NUCLEOTIDE SEQUENCE [LARGE SCALE GENOMIC DNA]</scope>
    <source>
        <strain evidence="5 6">DSM 13574</strain>
    </source>
</reference>
<dbReference type="InterPro" id="IPR001638">
    <property type="entry name" value="Solute-binding_3/MltF_N"/>
</dbReference>
<organism evidence="5 6">
    <name type="scientific">Petrotoga olearia DSM 13574</name>
    <dbReference type="NCBI Taxonomy" id="1122955"/>
    <lineage>
        <taxon>Bacteria</taxon>
        <taxon>Thermotogati</taxon>
        <taxon>Thermotogota</taxon>
        <taxon>Thermotogae</taxon>
        <taxon>Petrotogales</taxon>
        <taxon>Petrotogaceae</taxon>
        <taxon>Petrotoga</taxon>
    </lineage>
</organism>
<evidence type="ECO:0000259" key="3">
    <source>
        <dbReference type="SMART" id="SM00062"/>
    </source>
</evidence>
<dbReference type="SMART" id="SM00079">
    <property type="entry name" value="PBPe"/>
    <property type="match status" value="1"/>
</dbReference>
<dbReference type="Pfam" id="PF00497">
    <property type="entry name" value="SBP_bac_3"/>
    <property type="match status" value="1"/>
</dbReference>
<evidence type="ECO:0000313" key="5">
    <source>
        <dbReference type="EMBL" id="PNR96146.1"/>
    </source>
</evidence>
<dbReference type="SUPFAM" id="SSF53850">
    <property type="entry name" value="Periplasmic binding protein-like II"/>
    <property type="match status" value="1"/>
</dbReference>
<dbReference type="PANTHER" id="PTHR35936:SF17">
    <property type="entry name" value="ARGININE-BINDING EXTRACELLULAR PROTEIN ARTP"/>
    <property type="match status" value="1"/>
</dbReference>
<feature type="signal peptide" evidence="2">
    <location>
        <begin position="1"/>
        <end position="19"/>
    </location>
</feature>
<sequence length="243" mass="27202">MVKKMVLVCIILFSFVFSAFSVTYVVGTEASFPPFEYVEGGKFVGFDIDLIKEIGKIYGFDVEIRDISFDSLIPSLMTGNIDIIVAGMTITEERERVVDFTIPYFSADQSIMVRKGEGTNLTVLFKKPKIGVQTGTTGDLWVTENLIDTGYLPKANLIRYDTFNFAVRDLVNKNLDALILDNPVAQRFTKTDPVEIVGIIKTNENYGMAVAPGNKDLLNMLNEGITKLQESGKMDELIEKYFK</sequence>
<accession>A0A2K1P029</accession>
<dbReference type="Proteomes" id="UP000236434">
    <property type="component" value="Unassembled WGS sequence"/>
</dbReference>
<dbReference type="EMBL" id="AZRL01000016">
    <property type="protein sequence ID" value="PNR96146.1"/>
    <property type="molecule type" value="Genomic_DNA"/>
</dbReference>
<dbReference type="CDD" id="cd13624">
    <property type="entry name" value="PBP2_Arg_Lys_His"/>
    <property type="match status" value="1"/>
</dbReference>
<feature type="chain" id="PRO_5014365610" evidence="2">
    <location>
        <begin position="20"/>
        <end position="243"/>
    </location>
</feature>
<dbReference type="GO" id="GO:0016020">
    <property type="term" value="C:membrane"/>
    <property type="evidence" value="ECO:0007669"/>
    <property type="project" value="InterPro"/>
</dbReference>
<proteinExistence type="predicted"/>
<feature type="domain" description="Solute-binding protein family 3/N-terminal" evidence="3">
    <location>
        <begin position="23"/>
        <end position="243"/>
    </location>
</feature>
<dbReference type="OrthoDB" id="9774451at2"/>